<evidence type="ECO:0000313" key="4">
    <source>
        <dbReference type="EMBL" id="OCA72001.1"/>
    </source>
</evidence>
<organism evidence="4 5">
    <name type="scientific">Chryseobacterium artocarpi</name>
    <dbReference type="NCBI Taxonomy" id="1414727"/>
    <lineage>
        <taxon>Bacteria</taxon>
        <taxon>Pseudomonadati</taxon>
        <taxon>Bacteroidota</taxon>
        <taxon>Flavobacteriia</taxon>
        <taxon>Flavobacteriales</taxon>
        <taxon>Weeksellaceae</taxon>
        <taxon>Chryseobacterium group</taxon>
        <taxon>Chryseobacterium</taxon>
    </lineage>
</organism>
<dbReference type="InterPro" id="IPR027385">
    <property type="entry name" value="Beta-barrel_OMP"/>
</dbReference>
<dbReference type="Proteomes" id="UP000092651">
    <property type="component" value="Unassembled WGS sequence"/>
</dbReference>
<proteinExistence type="predicted"/>
<evidence type="ECO:0000259" key="3">
    <source>
        <dbReference type="Pfam" id="PF13505"/>
    </source>
</evidence>
<dbReference type="Gene3D" id="2.40.160.20">
    <property type="match status" value="1"/>
</dbReference>
<evidence type="ECO:0000313" key="5">
    <source>
        <dbReference type="Proteomes" id="UP000092651"/>
    </source>
</evidence>
<reference evidence="4 5" key="1">
    <citation type="submission" date="2016-07" db="EMBL/GenBank/DDBJ databases">
        <authorList>
            <person name="Jeong J.-J."/>
            <person name="Kim D.W."/>
            <person name="Sang M.K."/>
            <person name="Choi I.-G."/>
            <person name="Kim K.D."/>
        </authorList>
    </citation>
    <scope>NUCLEOTIDE SEQUENCE [LARGE SCALE GENOMIC DNA]</scope>
    <source>
        <strain evidence="4 5">UTM-3</strain>
    </source>
</reference>
<dbReference type="OrthoDB" id="945117at2"/>
<feature type="signal peptide" evidence="2">
    <location>
        <begin position="1"/>
        <end position="18"/>
    </location>
</feature>
<feature type="domain" description="Outer membrane protein beta-barrel" evidence="3">
    <location>
        <begin position="8"/>
        <end position="204"/>
    </location>
</feature>
<evidence type="ECO:0000256" key="1">
    <source>
        <dbReference type="ARBA" id="ARBA00022729"/>
    </source>
</evidence>
<protein>
    <recommendedName>
        <fullName evidence="3">Outer membrane protein beta-barrel domain-containing protein</fullName>
    </recommendedName>
</protein>
<keyword evidence="5" id="KW-1185">Reference proteome</keyword>
<sequence length="217" mass="23601">MKKLLLAGAIALSGLSNAQMTKGVWVVSGNTGLGFNNVTTTTKVGDKSVDIPKTNTFSVTPSVGYFIIDKLAVGIDLGYVNTRTTYERSKNTDTSFSIIPTGTYYFTNSSKIVPFLGAGIGYVSNTTKIRSRDNNVIPNTLIVLDQSSTIDGLAWKVKGGITYMATQHLGINLGVSYDQFSHKDTFMNQEVKSRFKTFGVNVGFSYFIKGKVQKSDK</sequence>
<dbReference type="RefSeq" id="WP_065394233.1">
    <property type="nucleotide sequence ID" value="NZ_MAYH01000023.1"/>
</dbReference>
<dbReference type="AlphaFoldDB" id="A0A1B8ZK69"/>
<dbReference type="SUPFAM" id="SSF56925">
    <property type="entry name" value="OMPA-like"/>
    <property type="match status" value="1"/>
</dbReference>
<name>A0A1B8ZK69_9FLAO</name>
<dbReference type="EMBL" id="MAYH01000023">
    <property type="protein sequence ID" value="OCA72001.1"/>
    <property type="molecule type" value="Genomic_DNA"/>
</dbReference>
<comment type="caution">
    <text evidence="4">The sequence shown here is derived from an EMBL/GenBank/DDBJ whole genome shotgun (WGS) entry which is preliminary data.</text>
</comment>
<feature type="chain" id="PRO_5008620861" description="Outer membrane protein beta-barrel domain-containing protein" evidence="2">
    <location>
        <begin position="19"/>
        <end position="217"/>
    </location>
</feature>
<dbReference type="InterPro" id="IPR011250">
    <property type="entry name" value="OMP/PagP_B-barrel"/>
</dbReference>
<accession>A0A1B8ZK69</accession>
<gene>
    <name evidence="4" type="ORF">BBI01_07540</name>
</gene>
<evidence type="ECO:0000256" key="2">
    <source>
        <dbReference type="SAM" id="SignalP"/>
    </source>
</evidence>
<dbReference type="Pfam" id="PF13505">
    <property type="entry name" value="OMP_b-brl"/>
    <property type="match status" value="1"/>
</dbReference>
<keyword evidence="1 2" id="KW-0732">Signal</keyword>